<sequence>MSNETRSSCNIALKPATAKLPQPPTDIAKRAIATNNTLARRSGIHRKPLKNPIPVGIAWCIH</sequence>
<evidence type="ECO:0000313" key="1">
    <source>
        <dbReference type="EMBL" id="KAJ5589549.1"/>
    </source>
</evidence>
<reference evidence="1" key="2">
    <citation type="submission" date="2023-01" db="EMBL/GenBank/DDBJ databases">
        <authorList>
            <person name="Petersen C."/>
        </authorList>
    </citation>
    <scope>NUCLEOTIDE SEQUENCE</scope>
    <source>
        <strain evidence="1">IBT 12815</strain>
    </source>
</reference>
<keyword evidence="2" id="KW-1185">Reference proteome</keyword>
<accession>A0AAD6DNA7</accession>
<comment type="caution">
    <text evidence="1">The sequence shown here is derived from an EMBL/GenBank/DDBJ whole genome shotgun (WGS) entry which is preliminary data.</text>
</comment>
<proteinExistence type="predicted"/>
<protein>
    <submittedName>
        <fullName evidence="1">Uncharacterized protein</fullName>
    </submittedName>
</protein>
<dbReference type="RefSeq" id="XP_056748568.1">
    <property type="nucleotide sequence ID" value="XM_056903281.1"/>
</dbReference>
<dbReference type="AlphaFoldDB" id="A0AAD6DNA7"/>
<gene>
    <name evidence="1" type="ORF">N7537_012227</name>
</gene>
<dbReference type="EMBL" id="JAQJAE010000006">
    <property type="protein sequence ID" value="KAJ5589549.1"/>
    <property type="molecule type" value="Genomic_DNA"/>
</dbReference>
<evidence type="ECO:0000313" key="2">
    <source>
        <dbReference type="Proteomes" id="UP001213799"/>
    </source>
</evidence>
<name>A0AAD6DNA7_9EURO</name>
<organism evidence="1 2">
    <name type="scientific">Penicillium hordei</name>
    <dbReference type="NCBI Taxonomy" id="40994"/>
    <lineage>
        <taxon>Eukaryota</taxon>
        <taxon>Fungi</taxon>
        <taxon>Dikarya</taxon>
        <taxon>Ascomycota</taxon>
        <taxon>Pezizomycotina</taxon>
        <taxon>Eurotiomycetes</taxon>
        <taxon>Eurotiomycetidae</taxon>
        <taxon>Eurotiales</taxon>
        <taxon>Aspergillaceae</taxon>
        <taxon>Penicillium</taxon>
    </lineage>
</organism>
<dbReference type="Proteomes" id="UP001213799">
    <property type="component" value="Unassembled WGS sequence"/>
</dbReference>
<dbReference type="GeneID" id="81593523"/>
<reference evidence="1" key="1">
    <citation type="journal article" date="2023" name="IMA Fungus">
        <title>Comparative genomic study of the Penicillium genus elucidates a diverse pangenome and 15 lateral gene transfer events.</title>
        <authorList>
            <person name="Petersen C."/>
            <person name="Sorensen T."/>
            <person name="Nielsen M.R."/>
            <person name="Sondergaard T.E."/>
            <person name="Sorensen J.L."/>
            <person name="Fitzpatrick D.A."/>
            <person name="Frisvad J.C."/>
            <person name="Nielsen K.L."/>
        </authorList>
    </citation>
    <scope>NUCLEOTIDE SEQUENCE</scope>
    <source>
        <strain evidence="1">IBT 12815</strain>
    </source>
</reference>